<reference evidence="1 2" key="1">
    <citation type="submission" date="2016-02" db="EMBL/GenBank/DDBJ databases">
        <title>Genome sequence of Clostridium tepidiprofundi DSM 19306.</title>
        <authorList>
            <person name="Poehlein A."/>
            <person name="Daniel R."/>
        </authorList>
    </citation>
    <scope>NUCLEOTIDE SEQUENCE [LARGE SCALE GENOMIC DNA]</scope>
    <source>
        <strain evidence="1 2">DSM 19306</strain>
    </source>
</reference>
<evidence type="ECO:0000313" key="2">
    <source>
        <dbReference type="Proteomes" id="UP000075531"/>
    </source>
</evidence>
<dbReference type="EMBL" id="LTBA01000008">
    <property type="protein sequence ID" value="KYH34952.1"/>
    <property type="molecule type" value="Genomic_DNA"/>
</dbReference>
<evidence type="ECO:0000313" key="1">
    <source>
        <dbReference type="EMBL" id="KYH34952.1"/>
    </source>
</evidence>
<organism evidence="1 2">
    <name type="scientific">Clostridium tepidiprofundi DSM 19306</name>
    <dbReference type="NCBI Taxonomy" id="1121338"/>
    <lineage>
        <taxon>Bacteria</taxon>
        <taxon>Bacillati</taxon>
        <taxon>Bacillota</taxon>
        <taxon>Clostridia</taxon>
        <taxon>Eubacteriales</taxon>
        <taxon>Clostridiaceae</taxon>
        <taxon>Clostridium</taxon>
    </lineage>
</organism>
<proteinExistence type="predicted"/>
<sequence>MYSYFVSFKDFLYSKNIIITDEYMDSENISQEIIIKQLNILREFHKRTMNFDGLIIDNLENNTGKVVENFKIDIKRLKRDLKRIKGKPQNSFENKLSCHGEKFLKKAERCIDIIYKSNYYDILRRSMKRNEICIVDGGINNLRIGQVSGEIEIRSYKSCSYNFIEMDCYFLLKKLIKKYNFDWEKVIHVFCELEGLDSSSENIIFALLSYPSEFMKCCARYRENKKEWTISKYTKRLEKAINREIDISLI</sequence>
<gene>
    <name evidence="1" type="ORF">CLTEP_11160</name>
</gene>
<dbReference type="InterPro" id="IPR047175">
    <property type="entry name" value="CotS-like"/>
</dbReference>
<dbReference type="PANTHER" id="PTHR39179">
    <property type="entry name" value="SPORE COAT PROTEIN I"/>
    <property type="match status" value="1"/>
</dbReference>
<dbReference type="AlphaFoldDB" id="A0A151B5A4"/>
<dbReference type="RefSeq" id="WP_066823770.1">
    <property type="nucleotide sequence ID" value="NZ_LTBA01000008.1"/>
</dbReference>
<accession>A0A151B5A4</accession>
<evidence type="ECO:0008006" key="3">
    <source>
        <dbReference type="Google" id="ProtNLM"/>
    </source>
</evidence>
<keyword evidence="2" id="KW-1185">Reference proteome</keyword>
<dbReference type="PANTHER" id="PTHR39179:SF1">
    <property type="entry name" value="SPORE COAT PROTEIN I"/>
    <property type="match status" value="1"/>
</dbReference>
<name>A0A151B5A4_9CLOT</name>
<comment type="caution">
    <text evidence="1">The sequence shown here is derived from an EMBL/GenBank/DDBJ whole genome shotgun (WGS) entry which is preliminary data.</text>
</comment>
<dbReference type="GO" id="GO:0042601">
    <property type="term" value="C:endospore-forming forespore"/>
    <property type="evidence" value="ECO:0007669"/>
    <property type="project" value="TreeGrafter"/>
</dbReference>
<dbReference type="OrthoDB" id="1928514at2"/>
<protein>
    <recommendedName>
        <fullName evidence="3">Spore coat protein</fullName>
    </recommendedName>
</protein>
<dbReference type="STRING" id="1121338.CLTEP_11160"/>
<dbReference type="PATRIC" id="fig|1121338.3.peg.1153"/>
<dbReference type="Proteomes" id="UP000075531">
    <property type="component" value="Unassembled WGS sequence"/>
</dbReference>
<dbReference type="Gene3D" id="3.90.1200.10">
    <property type="match status" value="1"/>
</dbReference>